<dbReference type="Proteomes" id="UP001385389">
    <property type="component" value="Chromosome"/>
</dbReference>
<proteinExistence type="predicted"/>
<gene>
    <name evidence="2" type="ORF">V8V93_07250</name>
</gene>
<dbReference type="Gene3D" id="2.40.40.20">
    <property type="match status" value="1"/>
</dbReference>
<organism evidence="2 3">
    <name type="scientific">Pseudodesulfovibrio methanolicus</name>
    <dbReference type="NCBI Taxonomy" id="3126690"/>
    <lineage>
        <taxon>Bacteria</taxon>
        <taxon>Pseudomonadati</taxon>
        <taxon>Thermodesulfobacteriota</taxon>
        <taxon>Desulfovibrionia</taxon>
        <taxon>Desulfovibrionales</taxon>
        <taxon>Desulfovibrionaceae</taxon>
    </lineage>
</organism>
<dbReference type="EMBL" id="CP146609">
    <property type="protein sequence ID" value="WWX24001.1"/>
    <property type="molecule type" value="Genomic_DNA"/>
</dbReference>
<dbReference type="Pfam" id="PF01568">
    <property type="entry name" value="Molydop_binding"/>
    <property type="match status" value="1"/>
</dbReference>
<keyword evidence="3" id="KW-1185">Reference proteome</keyword>
<sequence>MHLTGRIAGIMAGVAVLFRNAEGQRQIEKVPDPLVSIRPETAANLGLAEGDWAVISTPHGAIRQRVHITDVMSPGTVDAQHSWWFPARNAKLPDLSGAFDFNANMLCPDEPEFCSLEIGSWPHMALMCRMEKE</sequence>
<accession>A0ABZ2J4C2</accession>
<reference evidence="2 3" key="1">
    <citation type="submission" date="2024-03" db="EMBL/GenBank/DDBJ databases">
        <title>Phenotype and Genome Characterization of a Sulfate-Reducing Bacterium Pseudodesulfovibrio sp. strain 5S69, isolated from Petroleum Reservoir in Tatarstan (Russia).</title>
        <authorList>
            <person name="Bidzhieva S.K."/>
            <person name="Kadnikov V."/>
            <person name="Tourova T.P."/>
            <person name="Samigullina S.R."/>
            <person name="Sokolova D.S."/>
            <person name="Poltaraus A.B."/>
            <person name="Avtukh A.N."/>
            <person name="Tereshina V.M."/>
            <person name="Mardanov A.V."/>
            <person name="Nazina T.N."/>
        </authorList>
    </citation>
    <scope>NUCLEOTIDE SEQUENCE [LARGE SCALE GENOMIC DNA]</scope>
    <source>
        <strain evidence="2 3">5S69</strain>
    </source>
</reference>
<dbReference type="InterPro" id="IPR009010">
    <property type="entry name" value="Asp_de-COase-like_dom_sf"/>
</dbReference>
<evidence type="ECO:0000259" key="1">
    <source>
        <dbReference type="Pfam" id="PF01568"/>
    </source>
</evidence>
<feature type="domain" description="Molybdopterin dinucleotide-binding" evidence="1">
    <location>
        <begin position="24"/>
        <end position="109"/>
    </location>
</feature>
<dbReference type="SUPFAM" id="SSF50692">
    <property type="entry name" value="ADC-like"/>
    <property type="match status" value="1"/>
</dbReference>
<dbReference type="RefSeq" id="WP_338669697.1">
    <property type="nucleotide sequence ID" value="NZ_CP146609.1"/>
</dbReference>
<evidence type="ECO:0000313" key="3">
    <source>
        <dbReference type="Proteomes" id="UP001385389"/>
    </source>
</evidence>
<dbReference type="InterPro" id="IPR006657">
    <property type="entry name" value="MoPterin_dinucl-bd_dom"/>
</dbReference>
<evidence type="ECO:0000313" key="2">
    <source>
        <dbReference type="EMBL" id="WWX24001.1"/>
    </source>
</evidence>
<name>A0ABZ2J4C2_9BACT</name>
<protein>
    <submittedName>
        <fullName evidence="2">Molybdopterin dinucleotide binding domain-containing protein</fullName>
    </submittedName>
</protein>